<feature type="binding site" evidence="5">
    <location>
        <position position="230"/>
    </location>
    <ligand>
        <name>D-glyceraldehyde 3-phosphate</name>
        <dbReference type="ChEBI" id="CHEBI:59776"/>
    </ligand>
</feature>
<feature type="binding site" evidence="6">
    <location>
        <position position="117"/>
    </location>
    <ligand>
        <name>NAD(+)</name>
        <dbReference type="ChEBI" id="CHEBI:57540"/>
    </ligand>
</feature>
<comment type="subcellular location">
    <subcellularLocation>
        <location evidence="1">Cytoplasm</location>
    </subcellularLocation>
</comment>
<feature type="binding site" evidence="6">
    <location>
        <position position="311"/>
    </location>
    <ligand>
        <name>NAD(+)</name>
        <dbReference type="ChEBI" id="CHEBI:57540"/>
    </ligand>
</feature>
<dbReference type="InterPro" id="IPR020829">
    <property type="entry name" value="GlycerAld_3-P_DH_cat"/>
</dbReference>
<dbReference type="PRINTS" id="PR00078">
    <property type="entry name" value="G3PDHDRGNASE"/>
</dbReference>
<gene>
    <name evidence="10" type="primary">gap</name>
    <name evidence="10" type="ORF">Aple_091100</name>
</gene>
<dbReference type="GO" id="GO:0006006">
    <property type="term" value="P:glucose metabolic process"/>
    <property type="evidence" value="ECO:0007669"/>
    <property type="project" value="InterPro"/>
</dbReference>
<dbReference type="CDD" id="cd18126">
    <property type="entry name" value="GAPDH_I_C"/>
    <property type="match status" value="1"/>
</dbReference>
<evidence type="ECO:0000256" key="1">
    <source>
        <dbReference type="ARBA" id="ARBA00004496"/>
    </source>
</evidence>
<dbReference type="GO" id="GO:0005737">
    <property type="term" value="C:cytoplasm"/>
    <property type="evidence" value="ECO:0007669"/>
    <property type="project" value="UniProtKB-SubCell"/>
</dbReference>
<evidence type="ECO:0000256" key="8">
    <source>
        <dbReference type="RuleBase" id="RU000397"/>
    </source>
</evidence>
<dbReference type="GO" id="GO:0051287">
    <property type="term" value="F:NAD binding"/>
    <property type="evidence" value="ECO:0007669"/>
    <property type="project" value="InterPro"/>
</dbReference>
<organism evidence="10 11">
    <name type="scientific">Acrocarpospora pleiomorpha</name>
    <dbReference type="NCBI Taxonomy" id="90975"/>
    <lineage>
        <taxon>Bacteria</taxon>
        <taxon>Bacillati</taxon>
        <taxon>Actinomycetota</taxon>
        <taxon>Actinomycetes</taxon>
        <taxon>Streptosporangiales</taxon>
        <taxon>Streptosporangiaceae</taxon>
        <taxon>Acrocarpospora</taxon>
    </lineage>
</organism>
<feature type="domain" description="Glyceraldehyde 3-phosphate dehydrogenase NAD(P) binding" evidence="9">
    <location>
        <begin position="1"/>
        <end position="149"/>
    </location>
</feature>
<feature type="binding site" evidence="5">
    <location>
        <position position="179"/>
    </location>
    <ligand>
        <name>D-glyceraldehyde 3-phosphate</name>
        <dbReference type="ChEBI" id="CHEBI:59776"/>
    </ligand>
</feature>
<sequence>MKIGINGFGRIGRAVLRAGLDQGLDIVAINDLADADALAHLFKHDSTYGTYDKPVSVAPGALIVDGRRIPVTAYRDPSGIDWTAYGVDLVIEATGRFRSRSDAEKHLKNGARKVLISAPGKDMDVTLVPGVNDVAYRPGLHQIISMASCTTNCVAPMVKVLNETFGLVKGFMTTVHAYTGDQRLLDSPHKDPRRARSAAVNIIPTTTGAARMVGEVMPDLRGRLDGIALRVPVVDGSLTDLAAVVGRQTSVEEVNHAFAQAAQSRLAGVLRYSTAPLVSSDIIGDTASCVFDAPLTQTDGTLVKIFGWYDNEWGYANRLVETATRIAAEQ</sequence>
<dbReference type="CDD" id="cd05214">
    <property type="entry name" value="GAPDH_I_N"/>
    <property type="match status" value="1"/>
</dbReference>
<dbReference type="EMBL" id="BLAF01000081">
    <property type="protein sequence ID" value="GES26211.1"/>
    <property type="molecule type" value="Genomic_DNA"/>
</dbReference>
<feature type="binding site" evidence="6">
    <location>
        <position position="75"/>
    </location>
    <ligand>
        <name>NAD(+)</name>
        <dbReference type="ChEBI" id="CHEBI:57540"/>
    </ligand>
</feature>
<feature type="site" description="Activates thiol group during catalysis" evidence="7">
    <location>
        <position position="176"/>
    </location>
</feature>
<evidence type="ECO:0000313" key="10">
    <source>
        <dbReference type="EMBL" id="GES26211.1"/>
    </source>
</evidence>
<dbReference type="InterPro" id="IPR006424">
    <property type="entry name" value="Glyceraldehyde-3-P_DH_1"/>
</dbReference>
<evidence type="ECO:0000256" key="3">
    <source>
        <dbReference type="ARBA" id="ARBA00023002"/>
    </source>
</evidence>
<reference evidence="10 11" key="1">
    <citation type="submission" date="2019-10" db="EMBL/GenBank/DDBJ databases">
        <title>Whole genome shotgun sequence of Acrocarpospora pleiomorpha NBRC 16267.</title>
        <authorList>
            <person name="Ichikawa N."/>
            <person name="Kimura A."/>
            <person name="Kitahashi Y."/>
            <person name="Komaki H."/>
            <person name="Oguchi A."/>
        </authorList>
    </citation>
    <scope>NUCLEOTIDE SEQUENCE [LARGE SCALE GENOMIC DNA]</scope>
    <source>
        <strain evidence="10 11">NBRC 16267</strain>
    </source>
</reference>
<dbReference type="PANTHER" id="PTHR43148">
    <property type="entry name" value="GLYCERALDEHYDE-3-PHOSPHATE DEHYDROGENASE 2"/>
    <property type="match status" value="1"/>
</dbReference>
<dbReference type="SUPFAM" id="SSF55347">
    <property type="entry name" value="Glyceraldehyde-3-phosphate dehydrogenase-like, C-terminal domain"/>
    <property type="match status" value="1"/>
</dbReference>
<dbReference type="Gene3D" id="3.40.50.720">
    <property type="entry name" value="NAD(P)-binding Rossmann-like Domain"/>
    <property type="match status" value="1"/>
</dbReference>
<dbReference type="SUPFAM" id="SSF51735">
    <property type="entry name" value="NAD(P)-binding Rossmann-fold domains"/>
    <property type="match status" value="1"/>
</dbReference>
<dbReference type="InterPro" id="IPR020831">
    <property type="entry name" value="GlycerAld/Erythrose_P_DH"/>
</dbReference>
<evidence type="ECO:0000259" key="9">
    <source>
        <dbReference type="SMART" id="SM00846"/>
    </source>
</evidence>
<evidence type="ECO:0000256" key="2">
    <source>
        <dbReference type="ARBA" id="ARBA00007406"/>
    </source>
</evidence>
<dbReference type="FunFam" id="3.40.50.720:FF:000001">
    <property type="entry name" value="Glyceraldehyde-3-phosphate dehydrogenase"/>
    <property type="match status" value="1"/>
</dbReference>
<proteinExistence type="inferred from homology"/>
<dbReference type="InterPro" id="IPR036291">
    <property type="entry name" value="NAD(P)-bd_dom_sf"/>
</dbReference>
<keyword evidence="11" id="KW-1185">Reference proteome</keyword>
<dbReference type="GO" id="GO:0050661">
    <property type="term" value="F:NADP binding"/>
    <property type="evidence" value="ECO:0007669"/>
    <property type="project" value="InterPro"/>
</dbReference>
<name>A0A5M3Y338_9ACTN</name>
<feature type="binding site" evidence="5">
    <location>
        <begin position="148"/>
        <end position="150"/>
    </location>
    <ligand>
        <name>D-glyceraldehyde 3-phosphate</name>
        <dbReference type="ChEBI" id="CHEBI:59776"/>
    </ligand>
</feature>
<dbReference type="PIRSF" id="PIRSF000149">
    <property type="entry name" value="GAP_DH"/>
    <property type="match status" value="1"/>
</dbReference>
<evidence type="ECO:0000256" key="6">
    <source>
        <dbReference type="PIRSR" id="PIRSR000149-3"/>
    </source>
</evidence>
<keyword evidence="6" id="KW-0547">Nucleotide-binding</keyword>
<protein>
    <submittedName>
        <fullName evidence="10">Glyceraldehyde-3-phosphate dehydrogenase</fullName>
    </submittedName>
</protein>
<dbReference type="SMART" id="SM00846">
    <property type="entry name" value="Gp_dh_N"/>
    <property type="match status" value="1"/>
</dbReference>
<feature type="binding site" evidence="6">
    <location>
        <begin position="10"/>
        <end position="11"/>
    </location>
    <ligand>
        <name>NAD(+)</name>
        <dbReference type="ChEBI" id="CHEBI:57540"/>
    </ligand>
</feature>
<evidence type="ECO:0000313" key="11">
    <source>
        <dbReference type="Proteomes" id="UP000377595"/>
    </source>
</evidence>
<accession>A0A5M3Y338</accession>
<dbReference type="InterPro" id="IPR020828">
    <property type="entry name" value="GlycerAld_3-P_DH_NAD(P)-bd"/>
</dbReference>
<dbReference type="FunFam" id="3.30.360.10:FF:000002">
    <property type="entry name" value="Glyceraldehyde-3-phosphate dehydrogenase"/>
    <property type="match status" value="1"/>
</dbReference>
<dbReference type="AlphaFoldDB" id="A0A5M3Y338"/>
<dbReference type="Proteomes" id="UP000377595">
    <property type="component" value="Unassembled WGS sequence"/>
</dbReference>
<feature type="active site" description="Nucleophile" evidence="4">
    <location>
        <position position="149"/>
    </location>
</feature>
<keyword evidence="3" id="KW-0560">Oxidoreductase</keyword>
<feature type="binding site" evidence="6">
    <location>
        <position position="31"/>
    </location>
    <ligand>
        <name>NAD(+)</name>
        <dbReference type="ChEBI" id="CHEBI:57540"/>
    </ligand>
</feature>
<comment type="similarity">
    <text evidence="2 8">Belongs to the glyceraldehyde-3-phosphate dehydrogenase family.</text>
</comment>
<dbReference type="Gene3D" id="3.30.360.10">
    <property type="entry name" value="Dihydrodipicolinate Reductase, domain 2"/>
    <property type="match status" value="1"/>
</dbReference>
<evidence type="ECO:0000256" key="7">
    <source>
        <dbReference type="PIRSR" id="PIRSR000149-4"/>
    </source>
</evidence>
<evidence type="ECO:0000256" key="4">
    <source>
        <dbReference type="PIRSR" id="PIRSR000149-1"/>
    </source>
</evidence>
<dbReference type="Pfam" id="PF00044">
    <property type="entry name" value="Gp_dh_N"/>
    <property type="match status" value="1"/>
</dbReference>
<dbReference type="NCBIfam" id="TIGR01534">
    <property type="entry name" value="GAPDH-I"/>
    <property type="match status" value="1"/>
</dbReference>
<keyword evidence="6" id="KW-0520">NAD</keyword>
<dbReference type="Pfam" id="PF02800">
    <property type="entry name" value="Gp_dh_C"/>
    <property type="match status" value="1"/>
</dbReference>
<dbReference type="GO" id="GO:0004365">
    <property type="term" value="F:glyceraldehyde-3-phosphate dehydrogenase (NAD+) (phosphorylating) activity"/>
    <property type="evidence" value="ECO:0007669"/>
    <property type="project" value="UniProtKB-ARBA"/>
</dbReference>
<feature type="binding site" evidence="5">
    <location>
        <begin position="207"/>
        <end position="208"/>
    </location>
    <ligand>
        <name>D-glyceraldehyde 3-phosphate</name>
        <dbReference type="ChEBI" id="CHEBI:59776"/>
    </ligand>
</feature>
<evidence type="ECO:0000256" key="5">
    <source>
        <dbReference type="PIRSR" id="PIRSR000149-2"/>
    </source>
</evidence>
<comment type="caution">
    <text evidence="10">The sequence shown here is derived from an EMBL/GenBank/DDBJ whole genome shotgun (WGS) entry which is preliminary data.</text>
</comment>